<dbReference type="PROSITE" id="PS51257">
    <property type="entry name" value="PROKAR_LIPOPROTEIN"/>
    <property type="match status" value="1"/>
</dbReference>
<accession>A0A3A8J0C0</accession>
<name>A0A3A8J0C0_9BACT</name>
<reference evidence="3" key="1">
    <citation type="submission" date="2018-09" db="EMBL/GenBank/DDBJ databases">
        <authorList>
            <person name="Livingstone P.G."/>
            <person name="Whitworth D.E."/>
        </authorList>
    </citation>
    <scope>NUCLEOTIDE SEQUENCE [LARGE SCALE GENOMIC DNA]</scope>
    <source>
        <strain evidence="3">CA054A</strain>
    </source>
</reference>
<evidence type="ECO:0000313" key="2">
    <source>
        <dbReference type="EMBL" id="RKG88875.1"/>
    </source>
</evidence>
<evidence type="ECO:0008006" key="4">
    <source>
        <dbReference type="Google" id="ProtNLM"/>
    </source>
</evidence>
<sequence>MSLRRKELQGRKSRSVWLLGAMLTLVGCSKEAAPTGTADARTARTGARVEAESGSSKLSELPAVEGLSTARVFAQKLEQETPLKETTAVHVKLVPPANKELEDSLVRVVGDPQDPVVLFRSDALAEMGAIPKSPGPGFFTLFSDVPDSEIQRRVDSEARVAKGEFGETTRETVLFNGRHPAARFEGLALEAQAFRGGGMVPIANCPVMPASTQAVWEKALLVRDAAVVQDPARTWDPCTGAGTKGGAWTFAHLMREMAQGSGTTAEDFVTKWLSRWLNDYTVNGDTVPARRKMYDEVIAPWATASGQLSSLQFNSASNTWQVLLSGPLDLDIAPFRLLSIVNRIDLASSTGGGYGGTSTAGELRFVFGLTQPSPWGAGTEASCNLKSFTAIFEYGVPLTGCQQVIDWARKWAQLGARASFDATYLAQLEAMTESVVLHGKAPNKGNQSALNQLRTNEIALVLPNGQWELREFQLVDENPATGTNTPSNGLLRAHTVALTPDDATHDFQTDPDVDDLVTSTIAGGLSGVTVPTQCAASFTVPHALNGNPFLGGNALVDVPTHWEAFSANPGVATDVCARKEFSGNTCNGCHFKDTDTTDLTGINNNAFTHISPTSGIPAKLSKFLTGGGTGFMFSVPDAQFGAGVTSWPFADLLRRHQRLYDIATCQTCGRFFALDAGFLVRMEEVAGAVPFDRLSGTPGELPFKVGPIRDLETMKQLLELRTSFAKEPRDTPLGFLRPPEPFVH</sequence>
<organism evidence="2 3">
    <name type="scientific">Corallococcus terminator</name>
    <dbReference type="NCBI Taxonomy" id="2316733"/>
    <lineage>
        <taxon>Bacteria</taxon>
        <taxon>Pseudomonadati</taxon>
        <taxon>Myxococcota</taxon>
        <taxon>Myxococcia</taxon>
        <taxon>Myxococcales</taxon>
        <taxon>Cystobacterineae</taxon>
        <taxon>Myxococcaceae</taxon>
        <taxon>Corallococcus</taxon>
    </lineage>
</organism>
<dbReference type="EMBL" id="RAVZ01000075">
    <property type="protein sequence ID" value="RKG88875.1"/>
    <property type="molecule type" value="Genomic_DNA"/>
</dbReference>
<feature type="compositionally biased region" description="Low complexity" evidence="1">
    <location>
        <begin position="32"/>
        <end position="48"/>
    </location>
</feature>
<feature type="region of interest" description="Disordered" evidence="1">
    <location>
        <begin position="32"/>
        <end position="54"/>
    </location>
</feature>
<evidence type="ECO:0000313" key="3">
    <source>
        <dbReference type="Proteomes" id="UP000268094"/>
    </source>
</evidence>
<proteinExistence type="predicted"/>
<keyword evidence="3" id="KW-1185">Reference proteome</keyword>
<protein>
    <recommendedName>
        <fullName evidence="4">Lipoprotein</fullName>
    </recommendedName>
</protein>
<dbReference type="Proteomes" id="UP000268094">
    <property type="component" value="Unassembled WGS sequence"/>
</dbReference>
<evidence type="ECO:0000256" key="1">
    <source>
        <dbReference type="SAM" id="MobiDB-lite"/>
    </source>
</evidence>
<comment type="caution">
    <text evidence="2">The sequence shown here is derived from an EMBL/GenBank/DDBJ whole genome shotgun (WGS) entry which is preliminary data.</text>
</comment>
<dbReference type="AlphaFoldDB" id="A0A3A8J0C0"/>
<gene>
    <name evidence="2" type="ORF">D7V88_13465</name>
</gene>